<comment type="caution">
    <text evidence="10">The sequence shown here is derived from an EMBL/GenBank/DDBJ whole genome shotgun (WGS) entry which is preliminary data.</text>
</comment>
<proteinExistence type="predicted"/>
<gene>
    <name evidence="10" type="ORF">CUNI_LOCUS1582</name>
</gene>
<dbReference type="Pfam" id="PF00001">
    <property type="entry name" value="7tm_1"/>
    <property type="match status" value="1"/>
</dbReference>
<dbReference type="PANTHER" id="PTHR24243:SF208">
    <property type="entry name" value="PYROKININ-1 RECEPTOR"/>
    <property type="match status" value="1"/>
</dbReference>
<dbReference type="PANTHER" id="PTHR24243">
    <property type="entry name" value="G-PROTEIN COUPLED RECEPTOR"/>
    <property type="match status" value="1"/>
</dbReference>
<protein>
    <recommendedName>
        <fullName evidence="9">G-protein coupled receptors family 1 profile domain-containing protein</fullName>
    </recommendedName>
</protein>
<sequence length="111" mass="12360">MSAKGVKVDSPHNTTYNITFPGNSSNSIPNLEPPLYVYIYVTTINVLVFFVGIIGNALVIQVVATVRSMRKRMNYFLVSLSVADLMVLLVGLPTALHEFYGKEKWYLGEAM</sequence>
<dbReference type="PROSITE" id="PS50262">
    <property type="entry name" value="G_PROTEIN_RECEP_F1_2"/>
    <property type="match status" value="1"/>
</dbReference>
<dbReference type="InterPro" id="IPR000276">
    <property type="entry name" value="GPCR_Rhodpsn"/>
</dbReference>
<name>A0A8S3YHG8_9EUPU</name>
<evidence type="ECO:0000256" key="4">
    <source>
        <dbReference type="ARBA" id="ARBA00023040"/>
    </source>
</evidence>
<dbReference type="GO" id="GO:0004930">
    <property type="term" value="F:G protein-coupled receptor activity"/>
    <property type="evidence" value="ECO:0007669"/>
    <property type="project" value="UniProtKB-KW"/>
</dbReference>
<feature type="transmembrane region" description="Helical" evidence="8">
    <location>
        <begin position="75"/>
        <end position="96"/>
    </location>
</feature>
<feature type="non-terminal residue" evidence="10">
    <location>
        <position position="111"/>
    </location>
</feature>
<evidence type="ECO:0000313" key="11">
    <source>
        <dbReference type="Proteomes" id="UP000678393"/>
    </source>
</evidence>
<feature type="transmembrane region" description="Helical" evidence="8">
    <location>
        <begin position="35"/>
        <end position="63"/>
    </location>
</feature>
<comment type="subcellular location">
    <subcellularLocation>
        <location evidence="1">Membrane</location>
        <topology evidence="1">Multi-pass membrane protein</topology>
    </subcellularLocation>
</comment>
<evidence type="ECO:0000313" key="10">
    <source>
        <dbReference type="EMBL" id="CAG5116024.1"/>
    </source>
</evidence>
<keyword evidence="5 8" id="KW-0472">Membrane</keyword>
<dbReference type="PRINTS" id="PR00237">
    <property type="entry name" value="GPCRRHODOPSN"/>
</dbReference>
<reference evidence="10" key="1">
    <citation type="submission" date="2021-04" db="EMBL/GenBank/DDBJ databases">
        <authorList>
            <consortium name="Molecular Ecology Group"/>
        </authorList>
    </citation>
    <scope>NUCLEOTIDE SEQUENCE</scope>
</reference>
<accession>A0A8S3YHG8</accession>
<evidence type="ECO:0000256" key="6">
    <source>
        <dbReference type="ARBA" id="ARBA00023170"/>
    </source>
</evidence>
<organism evidence="10 11">
    <name type="scientific">Candidula unifasciata</name>
    <dbReference type="NCBI Taxonomy" id="100452"/>
    <lineage>
        <taxon>Eukaryota</taxon>
        <taxon>Metazoa</taxon>
        <taxon>Spiralia</taxon>
        <taxon>Lophotrochozoa</taxon>
        <taxon>Mollusca</taxon>
        <taxon>Gastropoda</taxon>
        <taxon>Heterobranchia</taxon>
        <taxon>Euthyneura</taxon>
        <taxon>Panpulmonata</taxon>
        <taxon>Eupulmonata</taxon>
        <taxon>Stylommatophora</taxon>
        <taxon>Helicina</taxon>
        <taxon>Helicoidea</taxon>
        <taxon>Geomitridae</taxon>
        <taxon>Candidula</taxon>
    </lineage>
</organism>
<dbReference type="OrthoDB" id="10036964at2759"/>
<dbReference type="InterPro" id="IPR017452">
    <property type="entry name" value="GPCR_Rhodpsn_7TM"/>
</dbReference>
<evidence type="ECO:0000256" key="1">
    <source>
        <dbReference type="ARBA" id="ARBA00004141"/>
    </source>
</evidence>
<keyword evidence="7" id="KW-0807">Transducer</keyword>
<evidence type="ECO:0000256" key="3">
    <source>
        <dbReference type="ARBA" id="ARBA00022989"/>
    </source>
</evidence>
<dbReference type="Gene3D" id="1.20.1070.10">
    <property type="entry name" value="Rhodopsin 7-helix transmembrane proteins"/>
    <property type="match status" value="1"/>
</dbReference>
<evidence type="ECO:0000256" key="5">
    <source>
        <dbReference type="ARBA" id="ARBA00023136"/>
    </source>
</evidence>
<keyword evidence="6" id="KW-0675">Receptor</keyword>
<keyword evidence="3 8" id="KW-1133">Transmembrane helix</keyword>
<feature type="domain" description="G-protein coupled receptors family 1 profile" evidence="9">
    <location>
        <begin position="55"/>
        <end position="111"/>
    </location>
</feature>
<keyword evidence="4" id="KW-0297">G-protein coupled receptor</keyword>
<evidence type="ECO:0000259" key="9">
    <source>
        <dbReference type="PROSITE" id="PS50262"/>
    </source>
</evidence>
<dbReference type="SUPFAM" id="SSF81321">
    <property type="entry name" value="Family A G protein-coupled receptor-like"/>
    <property type="match status" value="1"/>
</dbReference>
<evidence type="ECO:0000256" key="2">
    <source>
        <dbReference type="ARBA" id="ARBA00022692"/>
    </source>
</evidence>
<dbReference type="Proteomes" id="UP000678393">
    <property type="component" value="Unassembled WGS sequence"/>
</dbReference>
<evidence type="ECO:0000256" key="8">
    <source>
        <dbReference type="SAM" id="Phobius"/>
    </source>
</evidence>
<dbReference type="GO" id="GO:0005886">
    <property type="term" value="C:plasma membrane"/>
    <property type="evidence" value="ECO:0007669"/>
    <property type="project" value="TreeGrafter"/>
</dbReference>
<keyword evidence="11" id="KW-1185">Reference proteome</keyword>
<keyword evidence="2 8" id="KW-0812">Transmembrane</keyword>
<dbReference type="AlphaFoldDB" id="A0A8S3YHG8"/>
<dbReference type="EMBL" id="CAJHNH020000201">
    <property type="protein sequence ID" value="CAG5116024.1"/>
    <property type="molecule type" value="Genomic_DNA"/>
</dbReference>
<evidence type="ECO:0000256" key="7">
    <source>
        <dbReference type="ARBA" id="ARBA00023224"/>
    </source>
</evidence>